<keyword evidence="1" id="KW-1133">Transmembrane helix</keyword>
<keyword evidence="1" id="KW-0812">Transmembrane</keyword>
<dbReference type="Proteomes" id="UP000249402">
    <property type="component" value="Unassembled WGS sequence"/>
</dbReference>
<reference evidence="2 3" key="1">
    <citation type="submission" date="2018-02" db="EMBL/GenBank/DDBJ databases">
        <title>The genomes of Aspergillus section Nigri reveals drivers in fungal speciation.</title>
        <authorList>
            <consortium name="DOE Joint Genome Institute"/>
            <person name="Vesth T.C."/>
            <person name="Nybo J."/>
            <person name="Theobald S."/>
            <person name="Brandl J."/>
            <person name="Frisvad J.C."/>
            <person name="Nielsen K.F."/>
            <person name="Lyhne E.K."/>
            <person name="Kogle M.E."/>
            <person name="Kuo A."/>
            <person name="Riley R."/>
            <person name="Clum A."/>
            <person name="Nolan M."/>
            <person name="Lipzen A."/>
            <person name="Salamov A."/>
            <person name="Henrissat B."/>
            <person name="Wiebenga A."/>
            <person name="De vries R.P."/>
            <person name="Grigoriev I.V."/>
            <person name="Mortensen U.H."/>
            <person name="Andersen M.R."/>
            <person name="Baker S.E."/>
        </authorList>
    </citation>
    <scope>NUCLEOTIDE SEQUENCE [LARGE SCALE GENOMIC DNA]</scope>
    <source>
        <strain evidence="2 3">CBS 121593</strain>
    </source>
</reference>
<accession>A0A395HH28</accession>
<dbReference type="AlphaFoldDB" id="A0A395HH28"/>
<dbReference type="GeneID" id="37223303"/>
<dbReference type="EMBL" id="KZ824420">
    <property type="protein sequence ID" value="RAL05544.1"/>
    <property type="molecule type" value="Genomic_DNA"/>
</dbReference>
<evidence type="ECO:0000313" key="2">
    <source>
        <dbReference type="EMBL" id="RAL05544.1"/>
    </source>
</evidence>
<gene>
    <name evidence="2" type="ORF">BO80DRAFT_420743</name>
</gene>
<keyword evidence="3" id="KW-1185">Reference proteome</keyword>
<sequence length="88" mass="10197">MTGLVDDSINHVEIYIDDSKCWMSYARKCVYVWGCGVSCVFGRFFLLFVRSTLGNLWFSWEYAIESVLALIKNFAKKYIAFNVSACVW</sequence>
<dbReference type="VEuPathDB" id="FungiDB:BO80DRAFT_420743"/>
<evidence type="ECO:0000313" key="3">
    <source>
        <dbReference type="Proteomes" id="UP000249402"/>
    </source>
</evidence>
<keyword evidence="1" id="KW-0472">Membrane</keyword>
<evidence type="ECO:0000256" key="1">
    <source>
        <dbReference type="SAM" id="Phobius"/>
    </source>
</evidence>
<name>A0A395HH28_9EURO</name>
<evidence type="ECO:0008006" key="4">
    <source>
        <dbReference type="Google" id="ProtNLM"/>
    </source>
</evidence>
<protein>
    <recommendedName>
        <fullName evidence="4">Transmembrane protein</fullName>
    </recommendedName>
</protein>
<feature type="transmembrane region" description="Helical" evidence="1">
    <location>
        <begin position="30"/>
        <end position="49"/>
    </location>
</feature>
<organism evidence="2 3">
    <name type="scientific">Aspergillus ibericus CBS 121593</name>
    <dbReference type="NCBI Taxonomy" id="1448316"/>
    <lineage>
        <taxon>Eukaryota</taxon>
        <taxon>Fungi</taxon>
        <taxon>Dikarya</taxon>
        <taxon>Ascomycota</taxon>
        <taxon>Pezizomycotina</taxon>
        <taxon>Eurotiomycetes</taxon>
        <taxon>Eurotiomycetidae</taxon>
        <taxon>Eurotiales</taxon>
        <taxon>Aspergillaceae</taxon>
        <taxon>Aspergillus</taxon>
        <taxon>Aspergillus subgen. Circumdati</taxon>
    </lineage>
</organism>
<dbReference type="RefSeq" id="XP_025579871.1">
    <property type="nucleotide sequence ID" value="XM_025718438.1"/>
</dbReference>
<proteinExistence type="predicted"/>